<comment type="catalytic activity">
    <reaction evidence="6 8 9">
        <text>an N-acyl-L-alpha-aminoacyl-tRNA + H2O = an N-acyl-L-amino acid + a tRNA + H(+)</text>
        <dbReference type="Rhea" id="RHEA:54448"/>
        <dbReference type="Rhea" id="RHEA-COMP:10123"/>
        <dbReference type="Rhea" id="RHEA-COMP:13883"/>
        <dbReference type="ChEBI" id="CHEBI:15377"/>
        <dbReference type="ChEBI" id="CHEBI:15378"/>
        <dbReference type="ChEBI" id="CHEBI:59874"/>
        <dbReference type="ChEBI" id="CHEBI:78442"/>
        <dbReference type="ChEBI" id="CHEBI:138191"/>
        <dbReference type="EC" id="3.1.1.29"/>
    </reaction>
</comment>
<name>F8E0J5_CORRG</name>
<evidence type="ECO:0000313" key="12">
    <source>
        <dbReference type="EMBL" id="AEI09985.1"/>
    </source>
</evidence>
<evidence type="ECO:0000256" key="3">
    <source>
        <dbReference type="ARBA" id="ARBA00022801"/>
    </source>
</evidence>
<dbReference type="InterPro" id="IPR001328">
    <property type="entry name" value="Pept_tRNA_hydro"/>
</dbReference>
<dbReference type="Pfam" id="PF01195">
    <property type="entry name" value="Pept_tRNA_hydro"/>
    <property type="match status" value="1"/>
</dbReference>
<dbReference type="GO" id="GO:0000049">
    <property type="term" value="F:tRNA binding"/>
    <property type="evidence" value="ECO:0007669"/>
    <property type="project" value="UniProtKB-UniRule"/>
</dbReference>
<feature type="region of interest" description="Disordered" evidence="11">
    <location>
        <begin position="18"/>
        <end position="40"/>
    </location>
</feature>
<evidence type="ECO:0000256" key="10">
    <source>
        <dbReference type="RuleBase" id="RU004320"/>
    </source>
</evidence>
<keyword evidence="2 8" id="KW-0820">tRNA-binding</keyword>
<dbReference type="GO" id="GO:0072344">
    <property type="term" value="P:rescue of stalled ribosome"/>
    <property type="evidence" value="ECO:0007669"/>
    <property type="project" value="UniProtKB-UniRule"/>
</dbReference>
<reference evidence="12 13" key="1">
    <citation type="journal article" date="2012" name="BMC Genomics">
        <title>Complete genome sequence, lifestyle, and multi-drug resistance of the human pathogen Corynebacterium resistens DSM 45100 isolated from blood samples of a leukemia patient.</title>
        <authorList>
            <person name="Schroder J."/>
            <person name="Maus I."/>
            <person name="Meyer K."/>
            <person name="Wordemann S."/>
            <person name="Blom J."/>
            <person name="Jaenicke S."/>
            <person name="Schneider J."/>
            <person name="Trost E."/>
            <person name="Tauch A."/>
        </authorList>
    </citation>
    <scope>NUCLEOTIDE SEQUENCE [LARGE SCALE GENOMIC DNA]</scope>
    <source>
        <strain evidence="13">DSM 45100 / JCM 12819 / CCUG 50093 / GTC 2026 / SICGH 158</strain>
    </source>
</reference>
<dbReference type="SUPFAM" id="SSF53178">
    <property type="entry name" value="Peptidyl-tRNA hydrolase-like"/>
    <property type="match status" value="1"/>
</dbReference>
<dbReference type="HAMAP" id="MF_00083">
    <property type="entry name" value="Pept_tRNA_hydro_bact"/>
    <property type="match status" value="1"/>
</dbReference>
<keyword evidence="3 8" id="KW-0378">Hydrolase</keyword>
<dbReference type="NCBIfam" id="TIGR00447">
    <property type="entry name" value="pth"/>
    <property type="match status" value="1"/>
</dbReference>
<evidence type="ECO:0000256" key="5">
    <source>
        <dbReference type="ARBA" id="ARBA00038063"/>
    </source>
</evidence>
<dbReference type="HOGENOM" id="CLU_062456_4_0_11"/>
<dbReference type="AlphaFoldDB" id="F8E0J5"/>
<dbReference type="eggNOG" id="COG0193">
    <property type="taxonomic scope" value="Bacteria"/>
</dbReference>
<keyword evidence="4 8" id="KW-0694">RNA-binding</keyword>
<feature type="active site" description="Proton acceptor" evidence="8">
    <location>
        <position position="66"/>
    </location>
</feature>
<feature type="binding site" evidence="8">
    <location>
        <position position="117"/>
    </location>
    <ligand>
        <name>tRNA</name>
        <dbReference type="ChEBI" id="CHEBI:17843"/>
    </ligand>
</feature>
<evidence type="ECO:0000256" key="4">
    <source>
        <dbReference type="ARBA" id="ARBA00022884"/>
    </source>
</evidence>
<organism evidence="12 13">
    <name type="scientific">Corynebacterium resistens (strain DSM 45100 / JCM 12819 / GTC 2026 / SICGH 158)</name>
    <dbReference type="NCBI Taxonomy" id="662755"/>
    <lineage>
        <taxon>Bacteria</taxon>
        <taxon>Bacillati</taxon>
        <taxon>Actinomycetota</taxon>
        <taxon>Actinomycetes</taxon>
        <taxon>Mycobacteriales</taxon>
        <taxon>Corynebacteriaceae</taxon>
        <taxon>Corynebacterium</taxon>
    </lineage>
</organism>
<sequence>MRKALKLSCEMITRMAASRVSSGNRAHGGPNKTALGNDTVSGSSSEAPWLIVGLGNPGDKYTTTRHNAGYLVVDELLADLLPAPGSLAQHRKTNSLICQSRIGETPVILARPRTYMNESGAPVANLAKFFKVPAERVIVIYDELDLDPEKVRVRMGGGDHGHNGLRSITKALGTKEYVRIALGIGRPPGRMDVASYVLKPFSKAENAWLPIAVADAADATRACVQQGVEAGMRYAESRG</sequence>
<comment type="similarity">
    <text evidence="5 8 10">Belongs to the PTH family.</text>
</comment>
<dbReference type="Proteomes" id="UP000000492">
    <property type="component" value="Chromosome"/>
</dbReference>
<dbReference type="Gene3D" id="3.40.50.1470">
    <property type="entry name" value="Peptidyl-tRNA hydrolase"/>
    <property type="match status" value="1"/>
</dbReference>
<comment type="subcellular location">
    <subcellularLocation>
        <location evidence="8">Cytoplasm</location>
    </subcellularLocation>
</comment>
<evidence type="ECO:0000256" key="7">
    <source>
        <dbReference type="ARBA" id="ARBA00050038"/>
    </source>
</evidence>
<dbReference type="GO" id="GO:0005737">
    <property type="term" value="C:cytoplasm"/>
    <property type="evidence" value="ECO:0007669"/>
    <property type="project" value="UniProtKB-SubCell"/>
</dbReference>
<dbReference type="PANTHER" id="PTHR17224:SF1">
    <property type="entry name" value="PEPTIDYL-TRNA HYDROLASE"/>
    <property type="match status" value="1"/>
</dbReference>
<dbReference type="GO" id="GO:0006515">
    <property type="term" value="P:protein quality control for misfolded or incompletely synthesized proteins"/>
    <property type="evidence" value="ECO:0007669"/>
    <property type="project" value="UniProtKB-UniRule"/>
</dbReference>
<dbReference type="FunFam" id="3.40.50.1470:FF:000001">
    <property type="entry name" value="Peptidyl-tRNA hydrolase"/>
    <property type="match status" value="1"/>
</dbReference>
<dbReference type="EMBL" id="CP002857">
    <property type="protein sequence ID" value="AEI09985.1"/>
    <property type="molecule type" value="Genomic_DNA"/>
</dbReference>
<proteinExistence type="inferred from homology"/>
<comment type="function">
    <text evidence="8">Hydrolyzes ribosome-free peptidyl-tRNAs (with 1 or more amino acids incorporated), which drop off the ribosome during protein synthesis, or as a result of ribosome stalling.</text>
</comment>
<dbReference type="EC" id="3.1.1.29" evidence="1 8"/>
<feature type="binding site" evidence="8">
    <location>
        <position position="163"/>
    </location>
    <ligand>
        <name>tRNA</name>
        <dbReference type="ChEBI" id="CHEBI:17843"/>
    </ligand>
</feature>
<dbReference type="InterPro" id="IPR036416">
    <property type="entry name" value="Pept_tRNA_hydro_sf"/>
</dbReference>
<comment type="subunit">
    <text evidence="8">Monomer.</text>
</comment>
<dbReference type="CDD" id="cd00462">
    <property type="entry name" value="PTH"/>
    <property type="match status" value="1"/>
</dbReference>
<dbReference type="STRING" id="662755.CRES_1632"/>
<feature type="binding site" evidence="8">
    <location>
        <position position="61"/>
    </location>
    <ligand>
        <name>tRNA</name>
        <dbReference type="ChEBI" id="CHEBI:17843"/>
    </ligand>
</feature>
<feature type="site" description="Stabilizes the basic form of H active site to accept a proton" evidence="8">
    <location>
        <position position="142"/>
    </location>
</feature>
<evidence type="ECO:0000256" key="2">
    <source>
        <dbReference type="ARBA" id="ARBA00022555"/>
    </source>
</evidence>
<keyword evidence="13" id="KW-1185">Reference proteome</keyword>
<dbReference type="PROSITE" id="PS01196">
    <property type="entry name" value="PEPT_TRNA_HYDROL_2"/>
    <property type="match status" value="1"/>
</dbReference>
<accession>F8E0J5</accession>
<evidence type="ECO:0000256" key="11">
    <source>
        <dbReference type="SAM" id="MobiDB-lite"/>
    </source>
</evidence>
<dbReference type="PROSITE" id="PS01195">
    <property type="entry name" value="PEPT_TRNA_HYDROL_1"/>
    <property type="match status" value="1"/>
</dbReference>
<dbReference type="InterPro" id="IPR018171">
    <property type="entry name" value="Pept_tRNA_hydro_CS"/>
</dbReference>
<dbReference type="PANTHER" id="PTHR17224">
    <property type="entry name" value="PEPTIDYL-TRNA HYDROLASE"/>
    <property type="match status" value="1"/>
</dbReference>
<gene>
    <name evidence="12" type="primary">pthA</name>
    <name evidence="8" type="synonym">pth</name>
    <name evidence="12" type="ordered locus">CRES_1632</name>
</gene>
<dbReference type="KEGG" id="crd:CRES_1632"/>
<evidence type="ECO:0000256" key="9">
    <source>
        <dbReference type="RuleBase" id="RU000673"/>
    </source>
</evidence>
<evidence type="ECO:0000256" key="1">
    <source>
        <dbReference type="ARBA" id="ARBA00013260"/>
    </source>
</evidence>
<feature type="site" description="Discriminates between blocked and unblocked aminoacyl-tRNA" evidence="8">
    <location>
        <position position="56"/>
    </location>
</feature>
<evidence type="ECO:0000256" key="6">
    <source>
        <dbReference type="ARBA" id="ARBA00048707"/>
    </source>
</evidence>
<protein>
    <recommendedName>
        <fullName evidence="7 8">Peptidyl-tRNA hydrolase</fullName>
        <shortName evidence="8">Pth</shortName>
        <ecNumber evidence="1 8">3.1.1.29</ecNumber>
    </recommendedName>
</protein>
<keyword evidence="8" id="KW-0963">Cytoplasm</keyword>
<evidence type="ECO:0000313" key="13">
    <source>
        <dbReference type="Proteomes" id="UP000000492"/>
    </source>
</evidence>
<comment type="function">
    <text evidence="8">Catalyzes the release of premature peptidyl moieties from peptidyl-tRNA molecules trapped in stalled 50S ribosomal subunits, and thus maintains levels of free tRNAs and 50S ribosomes.</text>
</comment>
<evidence type="ECO:0000256" key="8">
    <source>
        <dbReference type="HAMAP-Rule" id="MF_00083"/>
    </source>
</evidence>
<dbReference type="GO" id="GO:0004045">
    <property type="term" value="F:peptidyl-tRNA hydrolase activity"/>
    <property type="evidence" value="ECO:0007669"/>
    <property type="project" value="UniProtKB-UniRule"/>
</dbReference>
<feature type="binding site" evidence="8">
    <location>
        <position position="115"/>
    </location>
    <ligand>
        <name>tRNA</name>
        <dbReference type="ChEBI" id="CHEBI:17843"/>
    </ligand>
</feature>